<dbReference type="Proteomes" id="UP001458880">
    <property type="component" value="Unassembled WGS sequence"/>
</dbReference>
<accession>A0AAW1IC64</accession>
<protein>
    <submittedName>
        <fullName evidence="1">Uncharacterized protein</fullName>
    </submittedName>
</protein>
<sequence>MSSHSVLFYKKLDEYYSDTNKKKPWTTAELKEIAADILLAKQTSGKKTRRQYHLLSLYDVQEIAGRQIVIKKQKKIDHDPVSIICYEDIFNILLEIHVSVGHGGRDKMLHALQKRHDIARYAVEKLIETCEKNTSYHKVIGRTPYNALFGVDPKVGFSSVNLPKDLLDPIENEDDLVQLLEIPDVENNNLLSCNNNTELEFLVEDTEETREGEVGKAGEKIDEINEKYTTKDGAFESTTKSNNINNSDVDRYKAANVIPNIVTPTLETTNKDILELCITCSESSGTCVLCQNRASIKNNRNEANQGQKRAAEAMLINTAKKLPRRSNRNWIVRSFAS</sequence>
<evidence type="ECO:0000313" key="2">
    <source>
        <dbReference type="Proteomes" id="UP001458880"/>
    </source>
</evidence>
<gene>
    <name evidence="1" type="ORF">QE152_g36999</name>
</gene>
<dbReference type="EMBL" id="JASPKY010000688">
    <property type="protein sequence ID" value="KAK9686696.1"/>
    <property type="molecule type" value="Genomic_DNA"/>
</dbReference>
<comment type="caution">
    <text evidence="1">The sequence shown here is derived from an EMBL/GenBank/DDBJ whole genome shotgun (WGS) entry which is preliminary data.</text>
</comment>
<keyword evidence="2" id="KW-1185">Reference proteome</keyword>
<proteinExistence type="predicted"/>
<reference evidence="1 2" key="1">
    <citation type="journal article" date="2024" name="BMC Genomics">
        <title>De novo assembly and annotation of Popillia japonica's genome with initial clues to its potential as an invasive pest.</title>
        <authorList>
            <person name="Cucini C."/>
            <person name="Boschi S."/>
            <person name="Funari R."/>
            <person name="Cardaioli E."/>
            <person name="Iannotti N."/>
            <person name="Marturano G."/>
            <person name="Paoli F."/>
            <person name="Bruttini M."/>
            <person name="Carapelli A."/>
            <person name="Frati F."/>
            <person name="Nardi F."/>
        </authorList>
    </citation>
    <scope>NUCLEOTIDE SEQUENCE [LARGE SCALE GENOMIC DNA]</scope>
    <source>
        <strain evidence="1">DMR45628</strain>
    </source>
</reference>
<dbReference type="AlphaFoldDB" id="A0AAW1IC64"/>
<name>A0AAW1IC64_POPJA</name>
<organism evidence="1 2">
    <name type="scientific">Popillia japonica</name>
    <name type="common">Japanese beetle</name>
    <dbReference type="NCBI Taxonomy" id="7064"/>
    <lineage>
        <taxon>Eukaryota</taxon>
        <taxon>Metazoa</taxon>
        <taxon>Ecdysozoa</taxon>
        <taxon>Arthropoda</taxon>
        <taxon>Hexapoda</taxon>
        <taxon>Insecta</taxon>
        <taxon>Pterygota</taxon>
        <taxon>Neoptera</taxon>
        <taxon>Endopterygota</taxon>
        <taxon>Coleoptera</taxon>
        <taxon>Polyphaga</taxon>
        <taxon>Scarabaeiformia</taxon>
        <taxon>Scarabaeidae</taxon>
        <taxon>Rutelinae</taxon>
        <taxon>Popillia</taxon>
    </lineage>
</organism>
<evidence type="ECO:0000313" key="1">
    <source>
        <dbReference type="EMBL" id="KAK9686696.1"/>
    </source>
</evidence>